<dbReference type="Pfam" id="PF12323">
    <property type="entry name" value="HTH_OrfB_IS605"/>
    <property type="match status" value="1"/>
</dbReference>
<evidence type="ECO:0000313" key="3">
    <source>
        <dbReference type="Proteomes" id="UP000218842"/>
    </source>
</evidence>
<name>A0A2A3LEH1_MYCAV</name>
<feature type="domain" description="Transposase putative helix-turn-helix" evidence="1">
    <location>
        <begin position="1"/>
        <end position="43"/>
    </location>
</feature>
<evidence type="ECO:0000313" key="2">
    <source>
        <dbReference type="EMBL" id="PBJ40939.1"/>
    </source>
</evidence>
<protein>
    <recommendedName>
        <fullName evidence="1">Transposase putative helix-turn-helix domain-containing protein</fullName>
    </recommendedName>
</protein>
<sequence>MLAGRRFRVEFSDEQAEFAEQIGAACRAVWNAGLEQRREYRRRGAWMNYRPQAHELVEAKTEQPWLKVVPGHCLQQTLMDLDRACREHGTFRVHWRSGRRWAPSFRFPEGNKMELQKLNRRHARVKLPKLGWVKFRASRSLEGEAIRSATLSREGKHWFVSFLVEDGMSTREEHGAPGTAVGVDRGVVVAVATSDGELIDQTFVSVNWERWISDVEDLLGHSAVGDLSHDGHSIHSFQKMWRAGWTAQAAVEAVWAGKPLR</sequence>
<comment type="caution">
    <text evidence="2">The sequence shown here is derived from an EMBL/GenBank/DDBJ whole genome shotgun (WGS) entry which is preliminary data.</text>
</comment>
<dbReference type="AlphaFoldDB" id="A0A2A3LEH1"/>
<dbReference type="Proteomes" id="UP000218842">
    <property type="component" value="Unassembled WGS sequence"/>
</dbReference>
<dbReference type="InterPro" id="IPR021027">
    <property type="entry name" value="Transposase_put_HTH"/>
</dbReference>
<gene>
    <name evidence="2" type="ORF">XV03_00970</name>
</gene>
<dbReference type="RefSeq" id="WP_084024783.1">
    <property type="nucleotide sequence ID" value="NZ_BDNJ01000010.1"/>
</dbReference>
<organism evidence="2 3">
    <name type="scientific">Mycobacterium avium subsp. hominissuis</name>
    <dbReference type="NCBI Taxonomy" id="439334"/>
    <lineage>
        <taxon>Bacteria</taxon>
        <taxon>Bacillati</taxon>
        <taxon>Actinomycetota</taxon>
        <taxon>Actinomycetes</taxon>
        <taxon>Mycobacteriales</taxon>
        <taxon>Mycobacteriaceae</taxon>
        <taxon>Mycobacterium</taxon>
        <taxon>Mycobacterium avium complex (MAC)</taxon>
    </lineage>
</organism>
<accession>A0A2A3LEH1</accession>
<dbReference type="EMBL" id="LBGZ01000006">
    <property type="protein sequence ID" value="PBJ40939.1"/>
    <property type="molecule type" value="Genomic_DNA"/>
</dbReference>
<reference evidence="2 3" key="1">
    <citation type="journal article" date="2017" name="Genome Biol. Evol.">
        <title>Population Structure and Local Adaptation of MAC Lung Disease Agent Mycobacterium avium subsp. hominissuis.</title>
        <authorList>
            <person name="Yano H."/>
            <person name="Iwamoto T."/>
            <person name="Nishiuchi Y."/>
            <person name="Nakajima C."/>
            <person name="Starkova D.A."/>
            <person name="Mokrousov I."/>
            <person name="Narvskaya O."/>
            <person name="Yoshida S."/>
            <person name="Arikawa K."/>
            <person name="Nakanishi N."/>
            <person name="Osaki K."/>
            <person name="Nakagawa I."/>
            <person name="Ato M."/>
            <person name="Suzuki Y."/>
            <person name="Maruyama F."/>
        </authorList>
    </citation>
    <scope>NUCLEOTIDE SEQUENCE [LARGE SCALE GENOMIC DNA]</scope>
    <source>
        <strain evidence="2 3">OCU466</strain>
    </source>
</reference>
<proteinExistence type="predicted"/>
<evidence type="ECO:0000259" key="1">
    <source>
        <dbReference type="Pfam" id="PF12323"/>
    </source>
</evidence>